<protein>
    <submittedName>
        <fullName evidence="2">Uncharacterized protein</fullName>
    </submittedName>
</protein>
<feature type="transmembrane region" description="Helical" evidence="1">
    <location>
        <begin position="12"/>
        <end position="40"/>
    </location>
</feature>
<accession>A0A699Q026</accession>
<name>A0A699Q026_TANCI</name>
<dbReference type="EMBL" id="BKCJ010973781">
    <property type="protein sequence ID" value="GFC57480.1"/>
    <property type="molecule type" value="Genomic_DNA"/>
</dbReference>
<comment type="caution">
    <text evidence="2">The sequence shown here is derived from an EMBL/GenBank/DDBJ whole genome shotgun (WGS) entry which is preliminary data.</text>
</comment>
<gene>
    <name evidence="2" type="ORF">Tci_829450</name>
</gene>
<keyword evidence="1" id="KW-1133">Transmembrane helix</keyword>
<sequence>MVDLLNGNSRVVTVIIVAIAIVVTVVLVVVDAIIGVILVVGGVSSIIKLLFVIIVTVPLILWGNPPIKTSISFSMFGTIFGHKAANYWNLLTLFKPANEANCSFRTIEVERLTAYELFIVSFSCYRSFSWSGVPIDVDVLLRGILST</sequence>
<feature type="transmembrane region" description="Helical" evidence="1">
    <location>
        <begin position="46"/>
        <end position="63"/>
    </location>
</feature>
<evidence type="ECO:0000313" key="2">
    <source>
        <dbReference type="EMBL" id="GFC57480.1"/>
    </source>
</evidence>
<organism evidence="2">
    <name type="scientific">Tanacetum cinerariifolium</name>
    <name type="common">Dalmatian daisy</name>
    <name type="synonym">Chrysanthemum cinerariifolium</name>
    <dbReference type="NCBI Taxonomy" id="118510"/>
    <lineage>
        <taxon>Eukaryota</taxon>
        <taxon>Viridiplantae</taxon>
        <taxon>Streptophyta</taxon>
        <taxon>Embryophyta</taxon>
        <taxon>Tracheophyta</taxon>
        <taxon>Spermatophyta</taxon>
        <taxon>Magnoliopsida</taxon>
        <taxon>eudicotyledons</taxon>
        <taxon>Gunneridae</taxon>
        <taxon>Pentapetalae</taxon>
        <taxon>asterids</taxon>
        <taxon>campanulids</taxon>
        <taxon>Asterales</taxon>
        <taxon>Asteraceae</taxon>
        <taxon>Asteroideae</taxon>
        <taxon>Anthemideae</taxon>
        <taxon>Anthemidinae</taxon>
        <taxon>Tanacetum</taxon>
    </lineage>
</organism>
<evidence type="ECO:0000256" key="1">
    <source>
        <dbReference type="SAM" id="Phobius"/>
    </source>
</evidence>
<dbReference type="AlphaFoldDB" id="A0A699Q026"/>
<reference evidence="2" key="1">
    <citation type="journal article" date="2019" name="Sci. Rep.">
        <title>Draft genome of Tanacetum cinerariifolium, the natural source of mosquito coil.</title>
        <authorList>
            <person name="Yamashiro T."/>
            <person name="Shiraishi A."/>
            <person name="Satake H."/>
            <person name="Nakayama K."/>
        </authorList>
    </citation>
    <scope>NUCLEOTIDE SEQUENCE</scope>
</reference>
<proteinExistence type="predicted"/>
<keyword evidence="1" id="KW-0812">Transmembrane</keyword>
<keyword evidence="1" id="KW-0472">Membrane</keyword>